<dbReference type="Gene3D" id="1.10.10.10">
    <property type="entry name" value="Winged helix-like DNA-binding domain superfamily/Winged helix DNA-binding domain"/>
    <property type="match status" value="1"/>
</dbReference>
<evidence type="ECO:0000259" key="1">
    <source>
        <dbReference type="Pfam" id="PF13601"/>
    </source>
</evidence>
<dbReference type="CDD" id="cd00090">
    <property type="entry name" value="HTH_ARSR"/>
    <property type="match status" value="1"/>
</dbReference>
<sequence>MYNELDPVLSTPVRLAVVSALIKMKQADFSYLMEITKTTQGNLSHQLKKLNEAEYIEVIKTFKGNYPHTICKLTAKGRKAFEKYVEDIKKYLHL</sequence>
<dbReference type="InterPro" id="IPR036388">
    <property type="entry name" value="WH-like_DNA-bd_sf"/>
</dbReference>
<dbReference type="Proteomes" id="UP000607559">
    <property type="component" value="Unassembled WGS sequence"/>
</dbReference>
<feature type="domain" description="Winged helix DNA-binding" evidence="1">
    <location>
        <begin position="13"/>
        <end position="92"/>
    </location>
</feature>
<dbReference type="AlphaFoldDB" id="A0A8J2XUR5"/>
<dbReference type="InterPro" id="IPR011991">
    <property type="entry name" value="ArsR-like_HTH"/>
</dbReference>
<gene>
    <name evidence="2" type="ORF">GCM10011511_40560</name>
</gene>
<name>A0A8J2XUR5_9BACT</name>
<dbReference type="GO" id="GO:0006355">
    <property type="term" value="P:regulation of DNA-templated transcription"/>
    <property type="evidence" value="ECO:0007669"/>
    <property type="project" value="UniProtKB-ARBA"/>
</dbReference>
<dbReference type="EMBL" id="BMJC01000004">
    <property type="protein sequence ID" value="GGB12799.1"/>
    <property type="molecule type" value="Genomic_DNA"/>
</dbReference>
<proteinExistence type="predicted"/>
<accession>A0A8J2XUR5</accession>
<dbReference type="SUPFAM" id="SSF46785">
    <property type="entry name" value="Winged helix' DNA-binding domain"/>
    <property type="match status" value="1"/>
</dbReference>
<dbReference type="InterPro" id="IPR027395">
    <property type="entry name" value="WH_DNA-bd_dom"/>
</dbReference>
<dbReference type="RefSeq" id="WP_188935107.1">
    <property type="nucleotide sequence ID" value="NZ_BMJC01000004.1"/>
</dbReference>
<comment type="caution">
    <text evidence="2">The sequence shown here is derived from an EMBL/GenBank/DDBJ whole genome shotgun (WGS) entry which is preliminary data.</text>
</comment>
<keyword evidence="3" id="KW-1185">Reference proteome</keyword>
<evidence type="ECO:0000313" key="3">
    <source>
        <dbReference type="Proteomes" id="UP000607559"/>
    </source>
</evidence>
<dbReference type="PANTHER" id="PTHR37318">
    <property type="entry name" value="BSL7504 PROTEIN"/>
    <property type="match status" value="1"/>
</dbReference>
<protein>
    <recommendedName>
        <fullName evidence="1">Winged helix DNA-binding domain-containing protein</fullName>
    </recommendedName>
</protein>
<organism evidence="2 3">
    <name type="scientific">Puia dinghuensis</name>
    <dbReference type="NCBI Taxonomy" id="1792502"/>
    <lineage>
        <taxon>Bacteria</taxon>
        <taxon>Pseudomonadati</taxon>
        <taxon>Bacteroidota</taxon>
        <taxon>Chitinophagia</taxon>
        <taxon>Chitinophagales</taxon>
        <taxon>Chitinophagaceae</taxon>
        <taxon>Puia</taxon>
    </lineage>
</organism>
<evidence type="ECO:0000313" key="2">
    <source>
        <dbReference type="EMBL" id="GGB12799.1"/>
    </source>
</evidence>
<dbReference type="InterPro" id="IPR036390">
    <property type="entry name" value="WH_DNA-bd_sf"/>
</dbReference>
<dbReference type="PANTHER" id="PTHR37318:SF1">
    <property type="entry name" value="BSL7504 PROTEIN"/>
    <property type="match status" value="1"/>
</dbReference>
<reference evidence="2" key="1">
    <citation type="journal article" date="2014" name="Int. J. Syst. Evol. Microbiol.">
        <title>Complete genome sequence of Corynebacterium casei LMG S-19264T (=DSM 44701T), isolated from a smear-ripened cheese.</title>
        <authorList>
            <consortium name="US DOE Joint Genome Institute (JGI-PGF)"/>
            <person name="Walter F."/>
            <person name="Albersmeier A."/>
            <person name="Kalinowski J."/>
            <person name="Ruckert C."/>
        </authorList>
    </citation>
    <scope>NUCLEOTIDE SEQUENCE</scope>
    <source>
        <strain evidence="2">CGMCC 1.15448</strain>
    </source>
</reference>
<reference evidence="2" key="2">
    <citation type="submission" date="2020-09" db="EMBL/GenBank/DDBJ databases">
        <authorList>
            <person name="Sun Q."/>
            <person name="Zhou Y."/>
        </authorList>
    </citation>
    <scope>NUCLEOTIDE SEQUENCE</scope>
    <source>
        <strain evidence="2">CGMCC 1.15448</strain>
    </source>
</reference>
<dbReference type="Pfam" id="PF13601">
    <property type="entry name" value="HTH_34"/>
    <property type="match status" value="1"/>
</dbReference>